<dbReference type="Pfam" id="PF00535">
    <property type="entry name" value="Glycos_transf_2"/>
    <property type="match status" value="1"/>
</dbReference>
<proteinExistence type="inferred from homology"/>
<dbReference type="InterPro" id="IPR029044">
    <property type="entry name" value="Nucleotide-diphossugar_trans"/>
</dbReference>
<dbReference type="EMBL" id="WJYA01000004">
    <property type="protein sequence ID" value="MTE26759.1"/>
    <property type="molecule type" value="Genomic_DNA"/>
</dbReference>
<evidence type="ECO:0000313" key="12">
    <source>
        <dbReference type="Proteomes" id="UP000447545"/>
    </source>
</evidence>
<dbReference type="GO" id="GO:0005886">
    <property type="term" value="C:plasma membrane"/>
    <property type="evidence" value="ECO:0007669"/>
    <property type="project" value="UniProtKB-SubCell"/>
</dbReference>
<comment type="caution">
    <text evidence="11">The sequence shown here is derived from an EMBL/GenBank/DDBJ whole genome shotgun (WGS) entry which is preliminary data.</text>
</comment>
<evidence type="ECO:0000256" key="1">
    <source>
        <dbReference type="ARBA" id="ARBA00004651"/>
    </source>
</evidence>
<feature type="transmembrane region" description="Helical" evidence="9">
    <location>
        <begin position="263"/>
        <end position="289"/>
    </location>
</feature>
<reference evidence="11 12" key="1">
    <citation type="submission" date="2019-11" db="EMBL/GenBank/DDBJ databases">
        <title>Winogradskyella ouciana sp. nov., isolated from the hadal seawater of the Mariana Trench.</title>
        <authorList>
            <person name="Liu R."/>
        </authorList>
    </citation>
    <scope>NUCLEOTIDE SEQUENCE [LARGE SCALE GENOMIC DNA]</scope>
    <source>
        <strain evidence="11 12">ZXX205</strain>
    </source>
</reference>
<feature type="transmembrane region" description="Helical" evidence="9">
    <location>
        <begin position="235"/>
        <end position="257"/>
    </location>
</feature>
<name>A0A7K1GFW5_9FLAO</name>
<evidence type="ECO:0000256" key="3">
    <source>
        <dbReference type="ARBA" id="ARBA00022676"/>
    </source>
</evidence>
<comment type="similarity">
    <text evidence="8">Belongs to the glycosyltransferase 2 family. GtrB subfamily.</text>
</comment>
<keyword evidence="2" id="KW-1003">Cell membrane</keyword>
<keyword evidence="3" id="KW-0328">Glycosyltransferase</keyword>
<dbReference type="Proteomes" id="UP000447545">
    <property type="component" value="Unassembled WGS sequence"/>
</dbReference>
<evidence type="ECO:0000256" key="4">
    <source>
        <dbReference type="ARBA" id="ARBA00022679"/>
    </source>
</evidence>
<dbReference type="SUPFAM" id="SSF53448">
    <property type="entry name" value="Nucleotide-diphospho-sugar transferases"/>
    <property type="match status" value="1"/>
</dbReference>
<evidence type="ECO:0000256" key="6">
    <source>
        <dbReference type="ARBA" id="ARBA00022989"/>
    </source>
</evidence>
<evidence type="ECO:0000256" key="2">
    <source>
        <dbReference type="ARBA" id="ARBA00022475"/>
    </source>
</evidence>
<dbReference type="AlphaFoldDB" id="A0A7K1GFW5"/>
<keyword evidence="7 9" id="KW-0472">Membrane</keyword>
<dbReference type="PANTHER" id="PTHR48090:SF1">
    <property type="entry name" value="PROPHAGE BACTOPRENOL GLUCOSYL TRANSFERASE HOMOLOG"/>
    <property type="match status" value="1"/>
</dbReference>
<dbReference type="Gene3D" id="3.90.550.10">
    <property type="entry name" value="Spore Coat Polysaccharide Biosynthesis Protein SpsA, Chain A"/>
    <property type="match status" value="1"/>
</dbReference>
<dbReference type="CDD" id="cd04187">
    <property type="entry name" value="DPM1_like_bac"/>
    <property type="match status" value="1"/>
</dbReference>
<keyword evidence="4 11" id="KW-0808">Transferase</keyword>
<accession>A0A7K1GFW5</accession>
<dbReference type="GO" id="GO:0016757">
    <property type="term" value="F:glycosyltransferase activity"/>
    <property type="evidence" value="ECO:0007669"/>
    <property type="project" value="UniProtKB-KW"/>
</dbReference>
<evidence type="ECO:0000313" key="11">
    <source>
        <dbReference type="EMBL" id="MTE26759.1"/>
    </source>
</evidence>
<gene>
    <name evidence="11" type="ORF">F1003_07420</name>
</gene>
<feature type="domain" description="Glycosyltransferase 2-like" evidence="10">
    <location>
        <begin position="7"/>
        <end position="169"/>
    </location>
</feature>
<dbReference type="RefSeq" id="WP_155088565.1">
    <property type="nucleotide sequence ID" value="NZ_WJYA01000004.1"/>
</dbReference>
<evidence type="ECO:0000259" key="10">
    <source>
        <dbReference type="Pfam" id="PF00535"/>
    </source>
</evidence>
<evidence type="ECO:0000256" key="9">
    <source>
        <dbReference type="SAM" id="Phobius"/>
    </source>
</evidence>
<dbReference type="PANTHER" id="PTHR48090">
    <property type="entry name" value="UNDECAPRENYL-PHOSPHATE 4-DEOXY-4-FORMAMIDO-L-ARABINOSE TRANSFERASE-RELATED"/>
    <property type="match status" value="1"/>
</dbReference>
<sequence length="317" mass="35933">MANNIISVIIPVYNEAENLSELYDRIKKTLGSITDSYQIIFVNDGSKDDSLIKILSIAEDNPKVFYLSLSRNFGHQIAVSAGLEHCDAECTVIIDADLQDPPELISELYTKYTEGFDVVYAKRNKREGESFLKKFTAKLYYRLLKRWVSFDIPLDAGDFRLISRKVVKAINKMPEQNKFLRAQIAWLGFKQTHVFFNRETRKHGKSGYSYGKMLRLAFDGITGFSDKPLLFVSRLGFVISIFSFLLIIYAVFSHYILQVTITGWTSLLISTAFIGGIQLLSIGVIGEYVSRINSNVKGRPLYILDSTNIGVEENNNS</sequence>
<keyword evidence="6 9" id="KW-1133">Transmembrane helix</keyword>
<dbReference type="InterPro" id="IPR050256">
    <property type="entry name" value="Glycosyltransferase_2"/>
</dbReference>
<evidence type="ECO:0000256" key="5">
    <source>
        <dbReference type="ARBA" id="ARBA00022692"/>
    </source>
</evidence>
<dbReference type="InterPro" id="IPR001173">
    <property type="entry name" value="Glyco_trans_2-like"/>
</dbReference>
<dbReference type="FunFam" id="3.90.550.10:FF:000079">
    <property type="entry name" value="Probable glycosyl transferase"/>
    <property type="match status" value="1"/>
</dbReference>
<protein>
    <submittedName>
        <fullName evidence="11">Glycosyltransferase</fullName>
    </submittedName>
</protein>
<keyword evidence="12" id="KW-1185">Reference proteome</keyword>
<evidence type="ECO:0000256" key="8">
    <source>
        <dbReference type="ARBA" id="ARBA00038152"/>
    </source>
</evidence>
<evidence type="ECO:0000256" key="7">
    <source>
        <dbReference type="ARBA" id="ARBA00023136"/>
    </source>
</evidence>
<organism evidence="11 12">
    <name type="scientific">Winogradskyella ouciana</name>
    <dbReference type="NCBI Taxonomy" id="2608631"/>
    <lineage>
        <taxon>Bacteria</taxon>
        <taxon>Pseudomonadati</taxon>
        <taxon>Bacteroidota</taxon>
        <taxon>Flavobacteriia</taxon>
        <taxon>Flavobacteriales</taxon>
        <taxon>Flavobacteriaceae</taxon>
        <taxon>Winogradskyella</taxon>
    </lineage>
</organism>
<keyword evidence="5 9" id="KW-0812">Transmembrane</keyword>
<comment type="subcellular location">
    <subcellularLocation>
        <location evidence="1">Cell membrane</location>
        <topology evidence="1">Multi-pass membrane protein</topology>
    </subcellularLocation>
</comment>